<reference evidence="2" key="1">
    <citation type="journal article" date="2023" name="Proc. Natl. Acad. Sci. U.S.A.">
        <title>Genomic and structural basis for evolution of tropane alkaloid biosynthesis.</title>
        <authorList>
            <person name="Wanga Y.-J."/>
            <person name="Taina T."/>
            <person name="Yua J.-Y."/>
            <person name="Lia J."/>
            <person name="Xua B."/>
            <person name="Chenc J."/>
            <person name="D'Auriad J.C."/>
            <person name="Huanga J.-P."/>
            <person name="Huanga S.-X."/>
        </authorList>
    </citation>
    <scope>NUCLEOTIDE SEQUENCE [LARGE SCALE GENOMIC DNA]</scope>
    <source>
        <strain evidence="2">cv. KIB-2019</strain>
    </source>
</reference>
<gene>
    <name evidence="1" type="ORF">K7X08_005498</name>
</gene>
<organism evidence="1 2">
    <name type="scientific">Anisodus acutangulus</name>
    <dbReference type="NCBI Taxonomy" id="402998"/>
    <lineage>
        <taxon>Eukaryota</taxon>
        <taxon>Viridiplantae</taxon>
        <taxon>Streptophyta</taxon>
        <taxon>Embryophyta</taxon>
        <taxon>Tracheophyta</taxon>
        <taxon>Spermatophyta</taxon>
        <taxon>Magnoliopsida</taxon>
        <taxon>eudicotyledons</taxon>
        <taxon>Gunneridae</taxon>
        <taxon>Pentapetalae</taxon>
        <taxon>asterids</taxon>
        <taxon>lamiids</taxon>
        <taxon>Solanales</taxon>
        <taxon>Solanaceae</taxon>
        <taxon>Solanoideae</taxon>
        <taxon>Hyoscyameae</taxon>
        <taxon>Anisodus</taxon>
    </lineage>
</organism>
<dbReference type="GO" id="GO:0005886">
    <property type="term" value="C:plasma membrane"/>
    <property type="evidence" value="ECO:0007669"/>
    <property type="project" value="TreeGrafter"/>
</dbReference>
<dbReference type="PANTHER" id="PTHR12741">
    <property type="entry name" value="LYST-INTERACTING PROTEIN LIP5 DOPAMINE RESPONSIVE PROTEIN DRG-1"/>
    <property type="match status" value="1"/>
</dbReference>
<evidence type="ECO:0000313" key="1">
    <source>
        <dbReference type="EMBL" id="KAJ8542975.1"/>
    </source>
</evidence>
<sequence>MIKFQEYLEDKKEEVQQLEDFISSEIAIVLEPCISIAHSEEKLDLKQMANIIQKRIFSLILIVDDWKDWNKWINQQGGIGIQQDKSWQSWWKDEQAHLRHAGLFSRLIEILLSLRFFLYQYGLVYHLDISGNRKVLSSMCSHGLSLLLFSSWSRLGK</sequence>
<proteinExistence type="predicted"/>
<dbReference type="EMBL" id="JAJAGQ010000014">
    <property type="protein sequence ID" value="KAJ8542975.1"/>
    <property type="molecule type" value="Genomic_DNA"/>
</dbReference>
<dbReference type="Proteomes" id="UP001152561">
    <property type="component" value="Unassembled WGS sequence"/>
</dbReference>
<name>A0A9Q1R885_9SOLA</name>
<comment type="caution">
    <text evidence="1">The sequence shown here is derived from an EMBL/GenBank/DDBJ whole genome shotgun (WGS) entry which is preliminary data.</text>
</comment>
<dbReference type="PANTHER" id="PTHR12741:SF22">
    <property type="entry name" value="CALLOSE SYNTHASE 8-RELATED"/>
    <property type="match status" value="1"/>
</dbReference>
<accession>A0A9Q1R885</accession>
<keyword evidence="2" id="KW-1185">Reference proteome</keyword>
<protein>
    <submittedName>
        <fullName evidence="1">Uncharacterized protein</fullName>
    </submittedName>
</protein>
<dbReference type="OrthoDB" id="1734025at2759"/>
<evidence type="ECO:0000313" key="2">
    <source>
        <dbReference type="Proteomes" id="UP001152561"/>
    </source>
</evidence>
<dbReference type="GO" id="GO:0046527">
    <property type="term" value="F:glucosyltransferase activity"/>
    <property type="evidence" value="ECO:0007669"/>
    <property type="project" value="TreeGrafter"/>
</dbReference>
<dbReference type="AlphaFoldDB" id="A0A9Q1R885"/>